<feature type="domain" description="Histidine kinase" evidence="11">
    <location>
        <begin position="233"/>
        <end position="442"/>
    </location>
</feature>
<dbReference type="Gene3D" id="1.10.287.130">
    <property type="match status" value="1"/>
</dbReference>
<dbReference type="Proteomes" id="UP000315439">
    <property type="component" value="Unassembled WGS sequence"/>
</dbReference>
<keyword evidence="8" id="KW-0067">ATP-binding</keyword>
<sequence length="442" mass="49675">MQKRKSFEYQLTRLSLCASVPLLLLLLWVMIYAEISIYLILLVAPIGGFVVAYTNAQIHQKSAYQFRSLSNLLDAMIQGDYTLRARAGENHGALDELVYSINGLAERLSQQRLEATESQLLVRTIVEHIDVAILALNEQNIPGLINPAAKKLFRLDGEETHPEIMQQLEWVQQFSSGHNQVVTLSFGPQRGKFNVHVEEFRESGKQHKLLFITDVRTLLRKEERKAWQSLVRVISHEINNSLTPIASISQTLGRLISREGCSELTQPDLTDGLKIISQRANGLSQFVHSYKQLAKLPEPDIQQTSVLKLIEKVASLFGEQNIHIESIDDVQLMIDPLQFEQVFINLIKNAVEAMTPLNSDGVISINWNVENSFFKLSICDQGAGISNLDNLFVPFYTTKKQGSGIGLVLCRQIVEAHRGQLSLTNRTDVTGCCAVIEFPLTR</sequence>
<dbReference type="GO" id="GO:0005524">
    <property type="term" value="F:ATP binding"/>
    <property type="evidence" value="ECO:0007669"/>
    <property type="project" value="UniProtKB-KW"/>
</dbReference>
<dbReference type="GO" id="GO:0000155">
    <property type="term" value="F:phosphorelay sensor kinase activity"/>
    <property type="evidence" value="ECO:0007669"/>
    <property type="project" value="InterPro"/>
</dbReference>
<dbReference type="PRINTS" id="PR00344">
    <property type="entry name" value="BCTRLSENSOR"/>
</dbReference>
<dbReference type="AlphaFoldDB" id="A0A545UFA7"/>
<dbReference type="OrthoDB" id="9806130at2"/>
<dbReference type="PROSITE" id="PS50885">
    <property type="entry name" value="HAMP"/>
    <property type="match status" value="1"/>
</dbReference>
<keyword evidence="6" id="KW-0547">Nucleotide-binding</keyword>
<dbReference type="GO" id="GO:0016020">
    <property type="term" value="C:membrane"/>
    <property type="evidence" value="ECO:0007669"/>
    <property type="project" value="UniProtKB-SubCell"/>
</dbReference>
<dbReference type="InterPro" id="IPR036097">
    <property type="entry name" value="HisK_dim/P_sf"/>
</dbReference>
<keyword evidence="7" id="KW-0418">Kinase</keyword>
<keyword evidence="10" id="KW-0812">Transmembrane</keyword>
<feature type="transmembrane region" description="Helical" evidence="10">
    <location>
        <begin position="12"/>
        <end position="31"/>
    </location>
</feature>
<evidence type="ECO:0000259" key="11">
    <source>
        <dbReference type="PROSITE" id="PS50109"/>
    </source>
</evidence>
<dbReference type="Pfam" id="PF02518">
    <property type="entry name" value="HATPase_c"/>
    <property type="match status" value="1"/>
</dbReference>
<accession>A0A545UFA7</accession>
<keyword evidence="4" id="KW-0597">Phosphoprotein</keyword>
<dbReference type="InterPro" id="IPR004358">
    <property type="entry name" value="Sig_transdc_His_kin-like_C"/>
</dbReference>
<proteinExistence type="predicted"/>
<dbReference type="InterPro" id="IPR005467">
    <property type="entry name" value="His_kinase_dom"/>
</dbReference>
<dbReference type="InterPro" id="IPR003660">
    <property type="entry name" value="HAMP_dom"/>
</dbReference>
<reference evidence="13 14" key="1">
    <citation type="submission" date="2019-07" db="EMBL/GenBank/DDBJ databases">
        <title>Draft genome for Aliikangiella sp. M105.</title>
        <authorList>
            <person name="Wang G."/>
        </authorList>
    </citation>
    <scope>NUCLEOTIDE SEQUENCE [LARGE SCALE GENOMIC DNA]</scope>
    <source>
        <strain evidence="13 14">M105</strain>
    </source>
</reference>
<evidence type="ECO:0000256" key="9">
    <source>
        <dbReference type="ARBA" id="ARBA00023012"/>
    </source>
</evidence>
<feature type="domain" description="HAMP" evidence="12">
    <location>
        <begin position="67"/>
        <end position="113"/>
    </location>
</feature>
<keyword evidence="10" id="KW-1133">Transmembrane helix</keyword>
<evidence type="ECO:0000256" key="8">
    <source>
        <dbReference type="ARBA" id="ARBA00022840"/>
    </source>
</evidence>
<evidence type="ECO:0000259" key="12">
    <source>
        <dbReference type="PROSITE" id="PS50885"/>
    </source>
</evidence>
<evidence type="ECO:0000256" key="10">
    <source>
        <dbReference type="SAM" id="Phobius"/>
    </source>
</evidence>
<dbReference type="InterPro" id="IPR003594">
    <property type="entry name" value="HATPase_dom"/>
</dbReference>
<dbReference type="EMBL" id="VIKS01000004">
    <property type="protein sequence ID" value="TQV88135.1"/>
    <property type="molecule type" value="Genomic_DNA"/>
</dbReference>
<evidence type="ECO:0000256" key="5">
    <source>
        <dbReference type="ARBA" id="ARBA00022679"/>
    </source>
</evidence>
<organism evidence="13 14">
    <name type="scientific">Aliikangiella coralliicola</name>
    <dbReference type="NCBI Taxonomy" id="2592383"/>
    <lineage>
        <taxon>Bacteria</taxon>
        <taxon>Pseudomonadati</taxon>
        <taxon>Pseudomonadota</taxon>
        <taxon>Gammaproteobacteria</taxon>
        <taxon>Oceanospirillales</taxon>
        <taxon>Pleioneaceae</taxon>
        <taxon>Aliikangiella</taxon>
    </lineage>
</organism>
<gene>
    <name evidence="13" type="ORF">FLL46_06300</name>
</gene>
<dbReference type="SMART" id="SM00387">
    <property type="entry name" value="HATPase_c"/>
    <property type="match status" value="1"/>
</dbReference>
<dbReference type="RefSeq" id="WP_142892644.1">
    <property type="nucleotide sequence ID" value="NZ_ML660162.1"/>
</dbReference>
<dbReference type="EC" id="2.7.13.3" evidence="3"/>
<evidence type="ECO:0000256" key="6">
    <source>
        <dbReference type="ARBA" id="ARBA00022741"/>
    </source>
</evidence>
<comment type="catalytic activity">
    <reaction evidence="1">
        <text>ATP + protein L-histidine = ADP + protein N-phospho-L-histidine.</text>
        <dbReference type="EC" id="2.7.13.3"/>
    </reaction>
</comment>
<dbReference type="Gene3D" id="3.30.565.10">
    <property type="entry name" value="Histidine kinase-like ATPase, C-terminal domain"/>
    <property type="match status" value="1"/>
</dbReference>
<dbReference type="PROSITE" id="PS50109">
    <property type="entry name" value="HIS_KIN"/>
    <property type="match status" value="1"/>
</dbReference>
<evidence type="ECO:0000313" key="14">
    <source>
        <dbReference type="Proteomes" id="UP000315439"/>
    </source>
</evidence>
<keyword evidence="14" id="KW-1185">Reference proteome</keyword>
<evidence type="ECO:0000256" key="7">
    <source>
        <dbReference type="ARBA" id="ARBA00022777"/>
    </source>
</evidence>
<evidence type="ECO:0000313" key="13">
    <source>
        <dbReference type="EMBL" id="TQV88135.1"/>
    </source>
</evidence>
<comment type="caution">
    <text evidence="13">The sequence shown here is derived from an EMBL/GenBank/DDBJ whole genome shotgun (WGS) entry which is preliminary data.</text>
</comment>
<evidence type="ECO:0000256" key="3">
    <source>
        <dbReference type="ARBA" id="ARBA00012438"/>
    </source>
</evidence>
<protein>
    <recommendedName>
        <fullName evidence="3">histidine kinase</fullName>
        <ecNumber evidence="3">2.7.13.3</ecNumber>
    </recommendedName>
</protein>
<dbReference type="SUPFAM" id="SSF47384">
    <property type="entry name" value="Homodimeric domain of signal transducing histidine kinase"/>
    <property type="match status" value="1"/>
</dbReference>
<dbReference type="PANTHER" id="PTHR43065">
    <property type="entry name" value="SENSOR HISTIDINE KINASE"/>
    <property type="match status" value="1"/>
</dbReference>
<name>A0A545UFA7_9GAMM</name>
<keyword evidence="10" id="KW-0472">Membrane</keyword>
<dbReference type="PANTHER" id="PTHR43065:SF46">
    <property type="entry name" value="C4-DICARBOXYLATE TRANSPORT SENSOR PROTEIN DCTB"/>
    <property type="match status" value="1"/>
</dbReference>
<evidence type="ECO:0000256" key="2">
    <source>
        <dbReference type="ARBA" id="ARBA00004370"/>
    </source>
</evidence>
<keyword evidence="5" id="KW-0808">Transferase</keyword>
<evidence type="ECO:0000256" key="4">
    <source>
        <dbReference type="ARBA" id="ARBA00022553"/>
    </source>
</evidence>
<keyword evidence="9" id="KW-0902">Two-component regulatory system</keyword>
<comment type="subcellular location">
    <subcellularLocation>
        <location evidence="2">Membrane</location>
    </subcellularLocation>
</comment>
<dbReference type="SUPFAM" id="SSF55874">
    <property type="entry name" value="ATPase domain of HSP90 chaperone/DNA topoisomerase II/histidine kinase"/>
    <property type="match status" value="1"/>
</dbReference>
<evidence type="ECO:0000256" key="1">
    <source>
        <dbReference type="ARBA" id="ARBA00000085"/>
    </source>
</evidence>
<dbReference type="InterPro" id="IPR036890">
    <property type="entry name" value="HATPase_C_sf"/>
</dbReference>